<dbReference type="STRING" id="1618443.UV73_C0007G0067"/>
<gene>
    <name evidence="1" type="ORF">UV73_C0007G0067</name>
</gene>
<name>A0A0G1DIY3_9BACT</name>
<dbReference type="InterPro" id="IPR011053">
    <property type="entry name" value="Single_hybrid_motif"/>
</dbReference>
<reference evidence="1 2" key="1">
    <citation type="journal article" date="2015" name="Nature">
        <title>rRNA introns, odd ribosomes, and small enigmatic genomes across a large radiation of phyla.</title>
        <authorList>
            <person name="Brown C.T."/>
            <person name="Hug L.A."/>
            <person name="Thomas B.C."/>
            <person name="Sharon I."/>
            <person name="Castelle C.J."/>
            <person name="Singh A."/>
            <person name="Wilkins M.J."/>
            <person name="Williams K.H."/>
            <person name="Banfield J.F."/>
        </authorList>
    </citation>
    <scope>NUCLEOTIDE SEQUENCE [LARGE SCALE GENOMIC DNA]</scope>
</reference>
<comment type="caution">
    <text evidence="1">The sequence shown here is derived from an EMBL/GenBank/DDBJ whole genome shotgun (WGS) entry which is preliminary data.</text>
</comment>
<dbReference type="AlphaFoldDB" id="A0A0G1DIY3"/>
<dbReference type="SUPFAM" id="SSF51230">
    <property type="entry name" value="Single hybrid motif"/>
    <property type="match status" value="1"/>
</dbReference>
<evidence type="ECO:0000313" key="2">
    <source>
        <dbReference type="Proteomes" id="UP000034894"/>
    </source>
</evidence>
<dbReference type="Gene3D" id="2.40.50.100">
    <property type="match status" value="1"/>
</dbReference>
<organism evidence="1 2">
    <name type="scientific">Candidatus Gottesmanbacteria bacterium GW2011_GWA2_43_14</name>
    <dbReference type="NCBI Taxonomy" id="1618443"/>
    <lineage>
        <taxon>Bacteria</taxon>
        <taxon>Candidatus Gottesmaniibacteriota</taxon>
    </lineage>
</organism>
<sequence>MLSHIRIALPPQVHLTVEEGDQISENTVIYKTGEEALVSEIPVAQLLKVKPDLTVKYLRRRPGEAVVKGDILAEKKGILATLSVRSPHDGVIRELDLKKGHIILAGKEDTQKTKVSLPINGKIKKISRAYLEIEVKGEVLEGRKGAGNDRFAQLMLIPDDRFNITDFDADVEDKIVYIKKAPREVVLKLDVLGAKGLISAEMAEAGDFSAVEVDIAEAGKLHKAANKWIWLKPSEKLILIID</sequence>
<dbReference type="Proteomes" id="UP000034894">
    <property type="component" value="Unassembled WGS sequence"/>
</dbReference>
<evidence type="ECO:0000313" key="1">
    <source>
        <dbReference type="EMBL" id="KKS97624.1"/>
    </source>
</evidence>
<proteinExistence type="predicted"/>
<accession>A0A0G1DIY3</accession>
<dbReference type="EMBL" id="LCFP01000007">
    <property type="protein sequence ID" value="KKS97624.1"/>
    <property type="molecule type" value="Genomic_DNA"/>
</dbReference>
<protein>
    <submittedName>
        <fullName evidence="1">Uncharacterized protein</fullName>
    </submittedName>
</protein>